<dbReference type="AlphaFoldDB" id="A0A6V7VI07"/>
<name>A0A6V7VI07_MELEN</name>
<evidence type="ECO:0000313" key="3">
    <source>
        <dbReference type="Proteomes" id="UP000580250"/>
    </source>
</evidence>
<protein>
    <submittedName>
        <fullName evidence="1">Uncharacterized protein</fullName>
    </submittedName>
</protein>
<organism evidence="1 3">
    <name type="scientific">Meloidogyne enterolobii</name>
    <name type="common">Root-knot nematode worm</name>
    <name type="synonym">Meloidogyne mayaguensis</name>
    <dbReference type="NCBI Taxonomy" id="390850"/>
    <lineage>
        <taxon>Eukaryota</taxon>
        <taxon>Metazoa</taxon>
        <taxon>Ecdysozoa</taxon>
        <taxon>Nematoda</taxon>
        <taxon>Chromadorea</taxon>
        <taxon>Rhabditida</taxon>
        <taxon>Tylenchina</taxon>
        <taxon>Tylenchomorpha</taxon>
        <taxon>Tylenchoidea</taxon>
        <taxon>Meloidogynidae</taxon>
        <taxon>Meloidogyninae</taxon>
        <taxon>Meloidogyne</taxon>
    </lineage>
</organism>
<proteinExistence type="predicted"/>
<sequence>MIIKNTKRKKYFNFNKLTILILIYFLIFCVQQGNCRYRYRQEPMPDTGIVEESPELLLRFKRLASSFLNYLNGS</sequence>
<reference evidence="1 3" key="1">
    <citation type="submission" date="2020-08" db="EMBL/GenBank/DDBJ databases">
        <authorList>
            <person name="Koutsovoulos G."/>
            <person name="Danchin GJ E."/>
        </authorList>
    </citation>
    <scope>NUCLEOTIDE SEQUENCE [LARGE SCALE GENOMIC DNA]</scope>
</reference>
<comment type="caution">
    <text evidence="1">The sequence shown here is derived from an EMBL/GenBank/DDBJ whole genome shotgun (WGS) entry which is preliminary data.</text>
</comment>
<gene>
    <name evidence="1" type="ORF">MENT_LOCUS26145</name>
    <name evidence="2" type="ORF">MENT_LOCUS39222</name>
</gene>
<dbReference type="EMBL" id="CAJEWN010000236">
    <property type="protein sequence ID" value="CAD2174483.1"/>
    <property type="molecule type" value="Genomic_DNA"/>
</dbReference>
<dbReference type="EMBL" id="CAJEWN010000600">
    <property type="protein sequence ID" value="CAD2186703.1"/>
    <property type="molecule type" value="Genomic_DNA"/>
</dbReference>
<dbReference type="Proteomes" id="UP000580250">
    <property type="component" value="Unassembled WGS sequence"/>
</dbReference>
<evidence type="ECO:0000313" key="1">
    <source>
        <dbReference type="EMBL" id="CAD2174483.1"/>
    </source>
</evidence>
<accession>A0A6V7VI07</accession>
<evidence type="ECO:0000313" key="2">
    <source>
        <dbReference type="EMBL" id="CAD2186703.1"/>
    </source>
</evidence>